<evidence type="ECO:0008006" key="11">
    <source>
        <dbReference type="Google" id="ProtNLM"/>
    </source>
</evidence>
<evidence type="ECO:0000259" key="9">
    <source>
        <dbReference type="PROSITE" id="PS51194"/>
    </source>
</evidence>
<dbReference type="InterPro" id="IPR027417">
    <property type="entry name" value="P-loop_NTPase"/>
</dbReference>
<dbReference type="PROSITE" id="PS51192">
    <property type="entry name" value="HELICASE_ATP_BIND_1"/>
    <property type="match status" value="1"/>
</dbReference>
<dbReference type="SMART" id="SM00487">
    <property type="entry name" value="DEXDc"/>
    <property type="match status" value="1"/>
</dbReference>
<dbReference type="FunFam" id="3.40.50.300:FF:000526">
    <property type="entry name" value="DExH-box ATP-dependent RNA helicase DExH3"/>
    <property type="match status" value="1"/>
</dbReference>
<dbReference type="Gene3D" id="1.20.120.1080">
    <property type="match status" value="1"/>
</dbReference>
<evidence type="ECO:0000256" key="6">
    <source>
        <dbReference type="ARBA" id="ARBA00060772"/>
    </source>
</evidence>
<keyword evidence="2" id="KW-0378">Hydrolase</keyword>
<dbReference type="PANTHER" id="PTHR18934">
    <property type="entry name" value="ATP-DEPENDENT RNA HELICASE"/>
    <property type="match status" value="1"/>
</dbReference>
<protein>
    <recommendedName>
        <fullName evidence="11">ATP-dependent RNA helicase DHX36</fullName>
    </recommendedName>
</protein>
<dbReference type="SMART" id="SM00847">
    <property type="entry name" value="HA2"/>
    <property type="match status" value="1"/>
</dbReference>
<evidence type="ECO:0000256" key="5">
    <source>
        <dbReference type="ARBA" id="ARBA00022884"/>
    </source>
</evidence>
<dbReference type="PANTHER" id="PTHR18934:SF237">
    <property type="entry name" value="ATP-DEPENDENT DNA_RNA HELICASE DHX36"/>
    <property type="match status" value="1"/>
</dbReference>
<evidence type="ECO:0000256" key="7">
    <source>
        <dbReference type="SAM" id="MobiDB-lite"/>
    </source>
</evidence>
<dbReference type="Gene3D" id="3.40.50.300">
    <property type="entry name" value="P-loop containing nucleotide triphosphate hydrolases"/>
    <property type="match status" value="2"/>
</dbReference>
<evidence type="ECO:0000259" key="8">
    <source>
        <dbReference type="PROSITE" id="PS51192"/>
    </source>
</evidence>
<reference evidence="10" key="1">
    <citation type="submission" date="2016-01" db="EMBL/GenBank/DDBJ databases">
        <title>Reference transcriptome for the parasite Schistocephalus solidus: insights into the molecular evolution of parasitism.</title>
        <authorList>
            <person name="Hebert F.O."/>
            <person name="Grambauer S."/>
            <person name="Barber I."/>
            <person name="Landry C.R."/>
            <person name="Aubin-Horth N."/>
        </authorList>
    </citation>
    <scope>NUCLEOTIDE SEQUENCE</scope>
</reference>
<organism evidence="10">
    <name type="scientific">Schistocephalus solidus</name>
    <name type="common">Tapeworm</name>
    <dbReference type="NCBI Taxonomy" id="70667"/>
    <lineage>
        <taxon>Eukaryota</taxon>
        <taxon>Metazoa</taxon>
        <taxon>Spiralia</taxon>
        <taxon>Lophotrochozoa</taxon>
        <taxon>Platyhelminthes</taxon>
        <taxon>Cestoda</taxon>
        <taxon>Eucestoda</taxon>
        <taxon>Diphyllobothriidea</taxon>
        <taxon>Diphyllobothriidae</taxon>
        <taxon>Schistocephalus</taxon>
    </lineage>
</organism>
<evidence type="ECO:0000313" key="10">
    <source>
        <dbReference type="EMBL" id="JAP52407.1"/>
    </source>
</evidence>
<dbReference type="InterPro" id="IPR014001">
    <property type="entry name" value="Helicase_ATP-bd"/>
</dbReference>
<evidence type="ECO:0000256" key="2">
    <source>
        <dbReference type="ARBA" id="ARBA00022801"/>
    </source>
</evidence>
<dbReference type="EMBL" id="GEEE01010818">
    <property type="protein sequence ID" value="JAP52407.1"/>
    <property type="molecule type" value="Transcribed_RNA"/>
</dbReference>
<dbReference type="GO" id="GO:0005524">
    <property type="term" value="F:ATP binding"/>
    <property type="evidence" value="ECO:0007669"/>
    <property type="project" value="UniProtKB-KW"/>
</dbReference>
<dbReference type="AlphaFoldDB" id="A0A0X3PR01"/>
<dbReference type="CDD" id="cd18791">
    <property type="entry name" value="SF2_C_RHA"/>
    <property type="match status" value="1"/>
</dbReference>
<name>A0A0X3PR01_SCHSO</name>
<dbReference type="Pfam" id="PF00271">
    <property type="entry name" value="Helicase_C"/>
    <property type="match status" value="1"/>
</dbReference>
<dbReference type="GO" id="GO:0005634">
    <property type="term" value="C:nucleus"/>
    <property type="evidence" value="ECO:0007669"/>
    <property type="project" value="TreeGrafter"/>
</dbReference>
<evidence type="ECO:0000256" key="3">
    <source>
        <dbReference type="ARBA" id="ARBA00022806"/>
    </source>
</evidence>
<dbReference type="SUPFAM" id="SSF52540">
    <property type="entry name" value="P-loop containing nucleoside triphosphate hydrolases"/>
    <property type="match status" value="1"/>
</dbReference>
<dbReference type="GO" id="GO:0003724">
    <property type="term" value="F:RNA helicase activity"/>
    <property type="evidence" value="ECO:0007669"/>
    <property type="project" value="TreeGrafter"/>
</dbReference>
<proteinExistence type="inferred from homology"/>
<keyword evidence="4" id="KW-0067">ATP-binding</keyword>
<keyword evidence="1" id="KW-0547">Nucleotide-binding</keyword>
<comment type="similarity">
    <text evidence="6">Belongs to the DExH box helicase family.</text>
</comment>
<dbReference type="GO" id="GO:0051880">
    <property type="term" value="F:G-quadruplex DNA binding"/>
    <property type="evidence" value="ECO:0007669"/>
    <property type="project" value="TreeGrafter"/>
</dbReference>
<feature type="region of interest" description="Disordered" evidence="7">
    <location>
        <begin position="1059"/>
        <end position="1079"/>
    </location>
</feature>
<dbReference type="Pfam" id="PF26026">
    <property type="entry name" value="RNA_hel_CTD"/>
    <property type="match status" value="1"/>
</dbReference>
<accession>A0A0X3PR01</accession>
<dbReference type="InterPro" id="IPR007502">
    <property type="entry name" value="Helicase-assoc_dom"/>
</dbReference>
<keyword evidence="5" id="KW-0694">RNA-binding</keyword>
<dbReference type="CDD" id="cd17917">
    <property type="entry name" value="DEXHc_RHA-like"/>
    <property type="match status" value="1"/>
</dbReference>
<sequence>MRLTFLLHYSTRTAFLDFFPKSVSINHIFKNCLMRGAHTKHPPHLRGKDIGLWYAKKSKASRKDDPPKEFKLDQKNLEKIAQIVKDVERLGDLPLNSNAPARSGHAQATLSASASIPGVSNDAGGDIIDLTGEEDDHGDIVMVDLTGEEEAIPACLLVPDPALSEELKSDLLEQMRSPQYLSMSVKRAKLPTFAKKQEIVETINSNQVVVISGETGCGKTTQIPQYLLEDAILRGDGSCTRIVVTQPRRISAISVAERVASERGQELGEDVGYQIRLETVPPRRRQGSLLFCTTGIVLQWFHSDPLLKGISHILVDEVHEREMLGDFLITMLKRIAPQRPDLRIVLMSATLNAELFSSFFGNCPTFSIPGRLFPVKPLYLEDVLHLTKFQMDPAELDRFSRMTRRTTSKRSVSGVGPNINSSLQQRFKHWLWKGQSSLSPGSKQFMEALDLLGCPPPELVATVIDHIIQTTESGAILAFVPGLGDIIETTKALRRINPHLYAETSCRVKIYPLHSRLPSARQRSVFDPPPRGQRKIVVATNIAETSITIEDVVFVVDCGHIKLTTYDPQTNTSTLAPVLVSKANAAQRRGRAGRVQPGICYHLFSSFVRDEVMLENLPPEITRIRLDDVILRIKALDLGPVTQFLQSCLEPPAPDAIDRTLKFLRDIQALEPVTRAENDDSTSSVPVLQTSKMSKKQRQRLMNNAIQNGVSSATSTPILSADNDRLTSLGYHLANLPLEPQCAKLLILGALFCCLEPILAVAACLAFKDPFEVPLDKQAIGDRKRQELAGDSLSDHWVYHVVLSEYRALRSYSEKSQYCWRNFLNQRTMEDLRHLMQDFAGLLYERRYIGSARFDDEVANRNSYNINVFRAVLAGALYPNFVMLTERPQKHAGAIPPPIIEGRPSEGAVSIHPKSVNGFMRPIGQAWLAYFTRLKLDHGAKSTIFDTTAIGSRPIVFFSGKVSNLKVGDEEVLILDDWIRFKSPHRLAQLMKSLKKCIDKLLDCKIRRPGPTDWDQQTIEGRLLQIIVDLFTSEPPVLTHIKTERLDAQKLDNKELSPYQNFNQRERFQPRGGPGRRNF</sequence>
<dbReference type="InterPro" id="IPR002464">
    <property type="entry name" value="DNA/RNA_helicase_DEAH_CS"/>
</dbReference>
<evidence type="ECO:0000256" key="1">
    <source>
        <dbReference type="ARBA" id="ARBA00022741"/>
    </source>
</evidence>
<keyword evidence="3" id="KW-0347">Helicase</keyword>
<dbReference type="SMART" id="SM00490">
    <property type="entry name" value="HELICc"/>
    <property type="match status" value="1"/>
</dbReference>
<dbReference type="PROSITE" id="PS51194">
    <property type="entry name" value="HELICASE_CTER"/>
    <property type="match status" value="1"/>
</dbReference>
<feature type="domain" description="Helicase C-terminal" evidence="9">
    <location>
        <begin position="462"/>
        <end position="637"/>
    </location>
</feature>
<dbReference type="Pfam" id="PF00270">
    <property type="entry name" value="DEAD"/>
    <property type="match status" value="1"/>
</dbReference>
<dbReference type="Pfam" id="PF21010">
    <property type="entry name" value="HA2_C"/>
    <property type="match status" value="1"/>
</dbReference>
<dbReference type="GO" id="GO:0016787">
    <property type="term" value="F:hydrolase activity"/>
    <property type="evidence" value="ECO:0007669"/>
    <property type="project" value="UniProtKB-KW"/>
</dbReference>
<gene>
    <name evidence="10" type="ORF">TR116277</name>
</gene>
<dbReference type="GO" id="GO:0002151">
    <property type="term" value="F:G-quadruplex RNA binding"/>
    <property type="evidence" value="ECO:0007669"/>
    <property type="project" value="TreeGrafter"/>
</dbReference>
<dbReference type="InterPro" id="IPR059023">
    <property type="entry name" value="RNA_hel_CTD"/>
</dbReference>
<feature type="domain" description="Helicase ATP-binding" evidence="8">
    <location>
        <begin position="200"/>
        <end position="369"/>
    </location>
</feature>
<evidence type="ECO:0000256" key="4">
    <source>
        <dbReference type="ARBA" id="ARBA00022840"/>
    </source>
</evidence>
<dbReference type="InterPro" id="IPR011545">
    <property type="entry name" value="DEAD/DEAH_box_helicase_dom"/>
</dbReference>
<dbReference type="GO" id="GO:0003678">
    <property type="term" value="F:DNA helicase activity"/>
    <property type="evidence" value="ECO:0007669"/>
    <property type="project" value="TreeGrafter"/>
</dbReference>
<dbReference type="PROSITE" id="PS00690">
    <property type="entry name" value="DEAH_ATP_HELICASE"/>
    <property type="match status" value="1"/>
</dbReference>
<dbReference type="InterPro" id="IPR001650">
    <property type="entry name" value="Helicase_C-like"/>
</dbReference>
<dbReference type="GO" id="GO:0005737">
    <property type="term" value="C:cytoplasm"/>
    <property type="evidence" value="ECO:0007669"/>
    <property type="project" value="TreeGrafter"/>
</dbReference>